<feature type="domain" description="Aladin seven-bladed propeller" evidence="1">
    <location>
        <begin position="184"/>
        <end position="522"/>
    </location>
</feature>
<reference evidence="2" key="1">
    <citation type="submission" date="2023-07" db="EMBL/GenBank/DDBJ databases">
        <title>Chromosome-level genome assembly of Artemia franciscana.</title>
        <authorList>
            <person name="Jo E."/>
        </authorList>
    </citation>
    <scope>NUCLEOTIDE SEQUENCE</scope>
    <source>
        <tissue evidence="2">Whole body</tissue>
    </source>
</reference>
<dbReference type="GO" id="GO:0006913">
    <property type="term" value="P:nucleocytoplasmic transport"/>
    <property type="evidence" value="ECO:0007669"/>
    <property type="project" value="TreeGrafter"/>
</dbReference>
<dbReference type="SMART" id="SM00320">
    <property type="entry name" value="WD40"/>
    <property type="match status" value="3"/>
</dbReference>
<name>A0AA88HQ41_ARTSF</name>
<dbReference type="EMBL" id="JAVRJZ010000017">
    <property type="protein sequence ID" value="KAK2709788.1"/>
    <property type="molecule type" value="Genomic_DNA"/>
</dbReference>
<organism evidence="2 3">
    <name type="scientific">Artemia franciscana</name>
    <name type="common">Brine shrimp</name>
    <name type="synonym">Artemia sanfranciscana</name>
    <dbReference type="NCBI Taxonomy" id="6661"/>
    <lineage>
        <taxon>Eukaryota</taxon>
        <taxon>Metazoa</taxon>
        <taxon>Ecdysozoa</taxon>
        <taxon>Arthropoda</taxon>
        <taxon>Crustacea</taxon>
        <taxon>Branchiopoda</taxon>
        <taxon>Anostraca</taxon>
        <taxon>Artemiidae</taxon>
        <taxon>Artemia</taxon>
    </lineage>
</organism>
<gene>
    <name evidence="2" type="ORF">QYM36_013454</name>
</gene>
<dbReference type="InterPro" id="IPR057403">
    <property type="entry name" value="Beta-prop_Aladin"/>
</dbReference>
<dbReference type="Gene3D" id="2.130.10.10">
    <property type="entry name" value="YVTN repeat-like/Quinoprotein amine dehydrogenase"/>
    <property type="match status" value="1"/>
</dbReference>
<dbReference type="Proteomes" id="UP001187531">
    <property type="component" value="Unassembled WGS sequence"/>
</dbReference>
<proteinExistence type="predicted"/>
<accession>A0AA88HQ41</accession>
<evidence type="ECO:0000313" key="2">
    <source>
        <dbReference type="EMBL" id="KAK2709787.1"/>
    </source>
</evidence>
<dbReference type="PANTHER" id="PTHR14494">
    <property type="entry name" value="ALADIN/ADRACALIN/AAAS"/>
    <property type="match status" value="1"/>
</dbReference>
<dbReference type="InterPro" id="IPR015943">
    <property type="entry name" value="WD40/YVTN_repeat-like_dom_sf"/>
</dbReference>
<keyword evidence="3" id="KW-1185">Reference proteome</keyword>
<dbReference type="SUPFAM" id="SSF50978">
    <property type="entry name" value="WD40 repeat-like"/>
    <property type="match status" value="1"/>
</dbReference>
<protein>
    <recommendedName>
        <fullName evidence="1">Aladin seven-bladed propeller domain-containing protein</fullName>
    </recommendedName>
</protein>
<dbReference type="InterPro" id="IPR045139">
    <property type="entry name" value="Aladin"/>
</dbReference>
<evidence type="ECO:0000259" key="1">
    <source>
        <dbReference type="Pfam" id="PF25460"/>
    </source>
</evidence>
<evidence type="ECO:0000313" key="3">
    <source>
        <dbReference type="Proteomes" id="UP001187531"/>
    </source>
</evidence>
<comment type="caution">
    <text evidence="2">The sequence shown here is derived from an EMBL/GenBank/DDBJ whole genome shotgun (WGS) entry which is preliminary data.</text>
</comment>
<dbReference type="EMBL" id="JAVRJZ010000017">
    <property type="protein sequence ID" value="KAK2709789.1"/>
    <property type="molecule type" value="Genomic_DNA"/>
</dbReference>
<dbReference type="InterPro" id="IPR001680">
    <property type="entry name" value="WD40_rpt"/>
</dbReference>
<sequence>MDGSLNPYLKRPVYDSSIGEATQDITRRGFQANVKNLRNIDDISSRDIPSMHAFPKPGGPNTIVLYEKDGYFTHVPSGSLEATRNPYLTDYPEISLSKEALKGSSRDSLQSVFLVHHDSTLKNILVAWREGGIVQFLEEALKATEGGKTPPAVTTILNATLSLLRWSQSVYRSLSPHKMLPLDMMISTFSTTKDWSSSCIRCIAWHPQCKKIAVGFSDDSVRIYGLQYIVPMLKHRRQKNIGAIAWRYNSSCDVAIGCQGCVLLWRLDPNTVAAKPSSSFLTVINHPASTGPIVSLSWNPKTDQLAFGTCTDSTLAVWDTQSEKEFSVPAAGSGGITQLHWSWDGQKLVSTSPLLPFRIFEFEPILKSAKFCAEAGRVQSIAWSPCNQHMIFADSENPRLFGLSFGKIEGSFRNFATNPLVIADTAEAALQGQSGDEFRVGGLVQSIVWSRNGDRLAVLFKETKCVAIYKVKTKPVLLLEPLGLICGSDDCYPVAVSFQPSFENGSLLSVAWSVGKVQHIPMFASKEKYYDGLSIESPPFNLYGSSILSPKLYSQS</sequence>
<dbReference type="InterPro" id="IPR036322">
    <property type="entry name" value="WD40_repeat_dom_sf"/>
</dbReference>
<dbReference type="Pfam" id="PF25460">
    <property type="entry name" value="Beta-prop_Aladin"/>
    <property type="match status" value="1"/>
</dbReference>
<dbReference type="GO" id="GO:0005643">
    <property type="term" value="C:nuclear pore"/>
    <property type="evidence" value="ECO:0007669"/>
    <property type="project" value="TreeGrafter"/>
</dbReference>
<dbReference type="EMBL" id="JAVRJZ010000017">
    <property type="protein sequence ID" value="KAK2709787.1"/>
    <property type="molecule type" value="Genomic_DNA"/>
</dbReference>
<dbReference type="AlphaFoldDB" id="A0AA88HQ41"/>
<dbReference type="PANTHER" id="PTHR14494:SF0">
    <property type="entry name" value="ALADIN"/>
    <property type="match status" value="1"/>
</dbReference>